<accession>A0ABD1X729</accession>
<dbReference type="Proteomes" id="UP001604277">
    <property type="component" value="Unassembled WGS sequence"/>
</dbReference>
<dbReference type="EMBL" id="JBFOLJ010000001">
    <property type="protein sequence ID" value="KAL2557769.1"/>
    <property type="molecule type" value="Genomic_DNA"/>
</dbReference>
<organism evidence="2 3">
    <name type="scientific">Forsythia ovata</name>
    <dbReference type="NCBI Taxonomy" id="205694"/>
    <lineage>
        <taxon>Eukaryota</taxon>
        <taxon>Viridiplantae</taxon>
        <taxon>Streptophyta</taxon>
        <taxon>Embryophyta</taxon>
        <taxon>Tracheophyta</taxon>
        <taxon>Spermatophyta</taxon>
        <taxon>Magnoliopsida</taxon>
        <taxon>eudicotyledons</taxon>
        <taxon>Gunneridae</taxon>
        <taxon>Pentapetalae</taxon>
        <taxon>asterids</taxon>
        <taxon>lamiids</taxon>
        <taxon>Lamiales</taxon>
        <taxon>Oleaceae</taxon>
        <taxon>Forsythieae</taxon>
        <taxon>Forsythia</taxon>
    </lineage>
</organism>
<reference evidence="3" key="1">
    <citation type="submission" date="2024-07" db="EMBL/GenBank/DDBJ databases">
        <title>Two chromosome-level genome assemblies of Korean endemic species Abeliophyllum distichum and Forsythia ovata (Oleaceae).</title>
        <authorList>
            <person name="Jang H."/>
        </authorList>
    </citation>
    <scope>NUCLEOTIDE SEQUENCE [LARGE SCALE GENOMIC DNA]</scope>
</reference>
<evidence type="ECO:0000256" key="1">
    <source>
        <dbReference type="SAM" id="MobiDB-lite"/>
    </source>
</evidence>
<sequence length="134" mass="15195">MNTKENVEKLSDEIETLKSKNKNSSNGCPKIIHITRISLKSLVTTKKRMKLMERRKIIVPTLLMKSRIFNPLIGRDCTFDYEGMEPGGDRAMMKPSGKLWHSIDQVGPNSQPNHKFGAHNTLTWPSTSVERSNA</sequence>
<feature type="region of interest" description="Disordered" evidence="1">
    <location>
        <begin position="104"/>
        <end position="134"/>
    </location>
</feature>
<protein>
    <submittedName>
        <fullName evidence="2">Uncharacterized protein</fullName>
    </submittedName>
</protein>
<dbReference type="AlphaFoldDB" id="A0ABD1X729"/>
<gene>
    <name evidence="2" type="ORF">Fot_02508</name>
</gene>
<evidence type="ECO:0000313" key="3">
    <source>
        <dbReference type="Proteomes" id="UP001604277"/>
    </source>
</evidence>
<proteinExistence type="predicted"/>
<feature type="compositionally biased region" description="Polar residues" evidence="1">
    <location>
        <begin position="120"/>
        <end position="134"/>
    </location>
</feature>
<evidence type="ECO:0000313" key="2">
    <source>
        <dbReference type="EMBL" id="KAL2557769.1"/>
    </source>
</evidence>
<comment type="caution">
    <text evidence="2">The sequence shown here is derived from an EMBL/GenBank/DDBJ whole genome shotgun (WGS) entry which is preliminary data.</text>
</comment>
<name>A0ABD1X729_9LAMI</name>
<keyword evidence="3" id="KW-1185">Reference proteome</keyword>